<dbReference type="EMBL" id="MVHZ01000022">
    <property type="protein sequence ID" value="ORA98407.1"/>
    <property type="molecule type" value="Genomic_DNA"/>
</dbReference>
<evidence type="ECO:0000313" key="1">
    <source>
        <dbReference type="EMBL" id="ORA98407.1"/>
    </source>
</evidence>
<reference evidence="1 2" key="1">
    <citation type="submission" date="2017-02" db="EMBL/GenBank/DDBJ databases">
        <title>The new phylogeny of genus Mycobacterium.</title>
        <authorList>
            <person name="Tortoli E."/>
            <person name="Trovato A."/>
            <person name="Cirillo D.M."/>
        </authorList>
    </citation>
    <scope>NUCLEOTIDE SEQUENCE [LARGE SCALE GENOMIC DNA]</scope>
    <source>
        <strain evidence="1 2">DSM 45633</strain>
    </source>
</reference>
<name>A0A7I7R3E3_9MYCO</name>
<sequence>MAWPALSVTLGAFIAFVVATLGVIGGWLPAWAAIAINSTVVYLMFLPVHEATHHTLGRSSLLNALVGRFAWAFIGPHFAWPCLRYAHMEHHRNANDHENDPDYFATSKPFWQLLFRGPLGDFYYARWYLARLPERLRNSWRKPFIEFAESAVLVALTVTGIVLAVITGHIWTLAVVILIPQRIGLFFIILFFDWLPHYGLNVTHRENPYRASRTRIGLERLVTPLWMAQNYHLMHHLHPGLPIHVLPRVWRRNEAGYLACDPALSTLYGRELTVDEYRQLRPSPAS</sequence>
<dbReference type="Proteomes" id="UP000192320">
    <property type="component" value="Unassembled WGS sequence"/>
</dbReference>
<dbReference type="AlphaFoldDB" id="A0A7I7R3E3"/>
<protein>
    <submittedName>
        <fullName evidence="1">Uncharacterized protein</fullName>
    </submittedName>
</protein>
<keyword evidence="2" id="KW-1185">Reference proteome</keyword>
<proteinExistence type="predicted"/>
<accession>A0A7I7R3E3</accession>
<dbReference type="InterPro" id="IPR005804">
    <property type="entry name" value="FA_desaturase_dom"/>
</dbReference>
<comment type="caution">
    <text evidence="1">The sequence shown here is derived from an EMBL/GenBank/DDBJ whole genome shotgun (WGS) entry which is preliminary data.</text>
</comment>
<gene>
    <name evidence="1" type="ORF">BST33_16395</name>
</gene>
<evidence type="ECO:0000313" key="2">
    <source>
        <dbReference type="Proteomes" id="UP000192320"/>
    </source>
</evidence>
<organism evidence="1 2">
    <name type="scientific">Mycolicibacter minnesotensis</name>
    <dbReference type="NCBI Taxonomy" id="1118379"/>
    <lineage>
        <taxon>Bacteria</taxon>
        <taxon>Bacillati</taxon>
        <taxon>Actinomycetota</taxon>
        <taxon>Actinomycetes</taxon>
        <taxon>Mycobacteriales</taxon>
        <taxon>Mycobacteriaceae</taxon>
        <taxon>Mycolicibacter</taxon>
    </lineage>
</organism>
<dbReference type="Pfam" id="PF00487">
    <property type="entry name" value="FA_desaturase"/>
    <property type="match status" value="1"/>
</dbReference>
<dbReference type="GO" id="GO:0006629">
    <property type="term" value="P:lipid metabolic process"/>
    <property type="evidence" value="ECO:0007669"/>
    <property type="project" value="InterPro"/>
</dbReference>